<keyword evidence="1" id="KW-0472">Membrane</keyword>
<feature type="transmembrane region" description="Helical" evidence="1">
    <location>
        <begin position="79"/>
        <end position="97"/>
    </location>
</feature>
<keyword evidence="1" id="KW-0812">Transmembrane</keyword>
<comment type="caution">
    <text evidence="2">The sequence shown here is derived from an EMBL/GenBank/DDBJ whole genome shotgun (WGS) entry which is preliminary data.</text>
</comment>
<evidence type="ECO:0000313" key="3">
    <source>
        <dbReference type="Proteomes" id="UP001209922"/>
    </source>
</evidence>
<reference evidence="2 3" key="1">
    <citation type="submission" date="2022-10" db="EMBL/GenBank/DDBJ databases">
        <title>Xanthomonas sp. H13-6.</title>
        <authorList>
            <person name="Liu X."/>
            <person name="Deng Z."/>
            <person name="Jiang Y."/>
            <person name="Yu T."/>
            <person name="Ai J."/>
        </authorList>
    </citation>
    <scope>NUCLEOTIDE SEQUENCE [LARGE SCALE GENOMIC DNA]</scope>
    <source>
        <strain evidence="2 3">H13-6</strain>
    </source>
</reference>
<name>A0ABT3JRU5_9XANT</name>
<organism evidence="2 3">
    <name type="scientific">Xanthomonas chitinilytica</name>
    <dbReference type="NCBI Taxonomy" id="2989819"/>
    <lineage>
        <taxon>Bacteria</taxon>
        <taxon>Pseudomonadati</taxon>
        <taxon>Pseudomonadota</taxon>
        <taxon>Gammaproteobacteria</taxon>
        <taxon>Lysobacterales</taxon>
        <taxon>Lysobacteraceae</taxon>
        <taxon>Xanthomonas</taxon>
    </lineage>
</organism>
<keyword evidence="3" id="KW-1185">Reference proteome</keyword>
<dbReference type="RefSeq" id="WP_265126158.1">
    <property type="nucleotide sequence ID" value="NZ_JAPCHY010000001.1"/>
</dbReference>
<evidence type="ECO:0000313" key="2">
    <source>
        <dbReference type="EMBL" id="MCW4471218.1"/>
    </source>
</evidence>
<keyword evidence="1" id="KW-1133">Transmembrane helix</keyword>
<evidence type="ECO:0000256" key="1">
    <source>
        <dbReference type="SAM" id="Phobius"/>
    </source>
</evidence>
<gene>
    <name evidence="2" type="ORF">OK345_01670</name>
</gene>
<dbReference type="Proteomes" id="UP001209922">
    <property type="component" value="Unassembled WGS sequence"/>
</dbReference>
<dbReference type="EMBL" id="JAPCHY010000001">
    <property type="protein sequence ID" value="MCW4471218.1"/>
    <property type="molecule type" value="Genomic_DNA"/>
</dbReference>
<proteinExistence type="predicted"/>
<feature type="transmembrane region" description="Helical" evidence="1">
    <location>
        <begin position="47"/>
        <end position="67"/>
    </location>
</feature>
<protein>
    <submittedName>
        <fullName evidence="2">DUF998 domain-containing protein</fullName>
    </submittedName>
</protein>
<sequence>MRHLDRLAVAAMLLCVAASAGFGSLLEGYSHLQHPLALPGATAIPRALAFNLLCFVLPGLLLAAVAWRLRDALPPAAGMATRLGTSLLLLAALAFAAQGVFPLDPEHLDAGVSRLHAAAWTAWWIAFVAGAALLAIGIRPLRPATLAALLVVLLCGVLLPQLLGAGFGQRLSLLAWFAWTWHAARTLRPAARG</sequence>
<feature type="transmembrane region" description="Helical" evidence="1">
    <location>
        <begin position="145"/>
        <end position="167"/>
    </location>
</feature>
<accession>A0ABT3JRU5</accession>
<feature type="transmembrane region" description="Helical" evidence="1">
    <location>
        <begin position="117"/>
        <end position="138"/>
    </location>
</feature>